<feature type="compositionally biased region" description="Basic and acidic residues" evidence="2">
    <location>
        <begin position="112"/>
        <end position="138"/>
    </location>
</feature>
<dbReference type="InterPro" id="IPR007489">
    <property type="entry name" value="RocS-like_C"/>
</dbReference>
<proteinExistence type="predicted"/>
<dbReference type="EMBL" id="AZFZ01000126">
    <property type="protein sequence ID" value="KRM37816.1"/>
    <property type="molecule type" value="Genomic_DNA"/>
</dbReference>
<dbReference type="Proteomes" id="UP000051010">
    <property type="component" value="Unassembled WGS sequence"/>
</dbReference>
<dbReference type="Pfam" id="PF04394">
    <property type="entry name" value="DUF536"/>
    <property type="match status" value="1"/>
</dbReference>
<feature type="region of interest" description="Disordered" evidence="2">
    <location>
        <begin position="111"/>
        <end position="164"/>
    </location>
</feature>
<dbReference type="PATRIC" id="fig|1423786.4.peg.413"/>
<evidence type="ECO:0000313" key="5">
    <source>
        <dbReference type="Proteomes" id="UP000051010"/>
    </source>
</evidence>
<feature type="compositionally biased region" description="Basic and acidic residues" evidence="2">
    <location>
        <begin position="150"/>
        <end position="164"/>
    </location>
</feature>
<sequence length="164" mass="19324">MVDLTTIAEISKDLHISRARVYQIIDSLDDKDKPLKDSDNRYILSQDVVNAIHQYYINNTNKDKQDKNTSSNDQLVNILRRQLDEKDQQIAKFQKLLDQQQQLNLSSQKLLENQKSEQNIKNDTTQSRENDSKNDKSNPDTNISKQNKKPSNETRESFWKRLFR</sequence>
<keyword evidence="1" id="KW-0175">Coiled coil</keyword>
<evidence type="ECO:0000256" key="2">
    <source>
        <dbReference type="SAM" id="MobiDB-lite"/>
    </source>
</evidence>
<evidence type="ECO:0000256" key="1">
    <source>
        <dbReference type="SAM" id="Coils"/>
    </source>
</evidence>
<dbReference type="RefSeq" id="WP_054736593.1">
    <property type="nucleotide sequence ID" value="NZ_AZFZ01000126.1"/>
</dbReference>
<reference evidence="4 5" key="1">
    <citation type="journal article" date="2015" name="Genome Announc.">
        <title>Expanding the biotechnology potential of lactobacilli through comparative genomics of 213 strains and associated genera.</title>
        <authorList>
            <person name="Sun Z."/>
            <person name="Harris H.M."/>
            <person name="McCann A."/>
            <person name="Guo C."/>
            <person name="Argimon S."/>
            <person name="Zhang W."/>
            <person name="Yang X."/>
            <person name="Jeffery I.B."/>
            <person name="Cooney J.C."/>
            <person name="Kagawa T.F."/>
            <person name="Liu W."/>
            <person name="Song Y."/>
            <person name="Salvetti E."/>
            <person name="Wrobel A."/>
            <person name="Rasinkangas P."/>
            <person name="Parkhill J."/>
            <person name="Rea M.C."/>
            <person name="O'Sullivan O."/>
            <person name="Ritari J."/>
            <person name="Douillard F.P."/>
            <person name="Paul Ross R."/>
            <person name="Yang R."/>
            <person name="Briner A.E."/>
            <person name="Felis G.E."/>
            <person name="de Vos W.M."/>
            <person name="Barrangou R."/>
            <person name="Klaenhammer T.R."/>
            <person name="Caufield P.W."/>
            <person name="Cui Y."/>
            <person name="Zhang H."/>
            <person name="O'Toole P.W."/>
        </authorList>
    </citation>
    <scope>NUCLEOTIDE SEQUENCE [LARGE SCALE GENOMIC DNA]</scope>
    <source>
        <strain evidence="4 5">DSM 18390</strain>
    </source>
</reference>
<evidence type="ECO:0000313" key="4">
    <source>
        <dbReference type="EMBL" id="KRM37816.1"/>
    </source>
</evidence>
<feature type="domain" description="Regulator of chromosome segregation-like C-terminal" evidence="3">
    <location>
        <begin position="81"/>
        <end position="109"/>
    </location>
</feature>
<comment type="caution">
    <text evidence="4">The sequence shown here is derived from an EMBL/GenBank/DDBJ whole genome shotgun (WGS) entry which is preliminary data.</text>
</comment>
<gene>
    <name evidence="4" type="ORF">FD47_GL000399</name>
</gene>
<protein>
    <recommendedName>
        <fullName evidence="3">Regulator of chromosome segregation-like C-terminal domain-containing protein</fullName>
    </recommendedName>
</protein>
<feature type="coiled-coil region" evidence="1">
    <location>
        <begin position="76"/>
        <end position="103"/>
    </location>
</feature>
<organism evidence="4 5">
    <name type="scientific">Lentilactobacillus parafarraginis DSM 18390 = JCM 14109</name>
    <dbReference type="NCBI Taxonomy" id="1423786"/>
    <lineage>
        <taxon>Bacteria</taxon>
        <taxon>Bacillati</taxon>
        <taxon>Bacillota</taxon>
        <taxon>Bacilli</taxon>
        <taxon>Lactobacillales</taxon>
        <taxon>Lactobacillaceae</taxon>
        <taxon>Lentilactobacillus</taxon>
    </lineage>
</organism>
<accession>A0A0R1Y5X3</accession>
<name>A0A0R1Y5X3_9LACO</name>
<dbReference type="AlphaFoldDB" id="A0A0R1Y5X3"/>
<evidence type="ECO:0000259" key="3">
    <source>
        <dbReference type="Pfam" id="PF04394"/>
    </source>
</evidence>